<dbReference type="InterPro" id="IPR054691">
    <property type="entry name" value="LeuA/HCS_post-cat"/>
</dbReference>
<name>A0ABW4UFH0_9HYPH</name>
<dbReference type="Gene3D" id="1.10.238.260">
    <property type="match status" value="1"/>
</dbReference>
<dbReference type="PROSITE" id="PS50991">
    <property type="entry name" value="PYR_CT"/>
    <property type="match status" value="1"/>
</dbReference>
<feature type="domain" description="Pyruvate carboxyltransferase" evidence="7">
    <location>
        <begin position="1"/>
        <end position="105"/>
    </location>
</feature>
<dbReference type="PANTHER" id="PTHR42880">
    <property type="entry name" value="HOMOCITRATE SYNTHASE"/>
    <property type="match status" value="1"/>
</dbReference>
<dbReference type="InterPro" id="IPR000891">
    <property type="entry name" value="PYR_CT"/>
</dbReference>
<dbReference type="Pfam" id="PF00682">
    <property type="entry name" value="HMGL-like"/>
    <property type="match status" value="1"/>
</dbReference>
<comment type="caution">
    <text evidence="8">The sequence shown here is derived from an EMBL/GenBank/DDBJ whole genome shotgun (WGS) entry which is preliminary data.</text>
</comment>
<accession>A0ABW4UFH0</accession>
<gene>
    <name evidence="8" type="ORF">ACFSOZ_22600</name>
</gene>
<dbReference type="RefSeq" id="WP_379101702.1">
    <property type="nucleotide sequence ID" value="NZ_JBHUGZ010000015.1"/>
</dbReference>
<dbReference type="SUPFAM" id="SSF51569">
    <property type="entry name" value="Aldolase"/>
    <property type="match status" value="1"/>
</dbReference>
<comment type="function">
    <text evidence="1">This protein is a Fe-Mo-cofactor biosynthetic component.</text>
</comment>
<reference evidence="9" key="1">
    <citation type="journal article" date="2019" name="Int. J. Syst. Evol. Microbiol.">
        <title>The Global Catalogue of Microorganisms (GCM) 10K type strain sequencing project: providing services to taxonomists for standard genome sequencing and annotation.</title>
        <authorList>
            <consortium name="The Broad Institute Genomics Platform"/>
            <consortium name="The Broad Institute Genome Sequencing Center for Infectious Disease"/>
            <person name="Wu L."/>
            <person name="Ma J."/>
        </authorList>
    </citation>
    <scope>NUCLEOTIDE SEQUENCE [LARGE SCALE GENOMIC DNA]</scope>
    <source>
        <strain evidence="9">CGMCC 1.16225</strain>
    </source>
</reference>
<evidence type="ECO:0000313" key="8">
    <source>
        <dbReference type="EMBL" id="MFD1985333.1"/>
    </source>
</evidence>
<dbReference type="Pfam" id="PF22617">
    <property type="entry name" value="HCS_D2"/>
    <property type="match status" value="1"/>
</dbReference>
<evidence type="ECO:0000259" key="7">
    <source>
        <dbReference type="PROSITE" id="PS50991"/>
    </source>
</evidence>
<sequence>MDDRQGVIPQESSRRAEHAGHGVFDFRTVAQVAAQSPIDIEFHGHNDLGLAAANTLAAIRAGARHASVTVLGLGERVGNAALEEVATAMAVLGGPDTGLELAALPALAAQVTQVARRTTAAIKPVVGADVFTHESGIHVAGMLKDPRTYQGLDPALVGRCRRIVIGKHSGATAIAHVLGESGRDLDPDLAAAMVARVRRMAAEIKSTVTAAQLVEPYDRLRSETAGRSLAFH</sequence>
<comment type="similarity">
    <text evidence="2">Belongs to the alpha-IPM synthase/homocitrate synthase family.</text>
</comment>
<dbReference type="EMBL" id="JBHUGZ010000015">
    <property type="protein sequence ID" value="MFD1985333.1"/>
    <property type="molecule type" value="Genomic_DNA"/>
</dbReference>
<dbReference type="Gene3D" id="3.20.20.70">
    <property type="entry name" value="Aldolase class I"/>
    <property type="match status" value="1"/>
</dbReference>
<dbReference type="PROSITE" id="PS00816">
    <property type="entry name" value="AIPM_HOMOCIT_SYNTH_2"/>
    <property type="match status" value="1"/>
</dbReference>
<protein>
    <recommendedName>
        <fullName evidence="4">Homocitrate synthase</fullName>
        <ecNumber evidence="3">2.3.3.14</ecNumber>
    </recommendedName>
</protein>
<evidence type="ECO:0000256" key="4">
    <source>
        <dbReference type="ARBA" id="ARBA00020735"/>
    </source>
</evidence>
<dbReference type="EC" id="2.3.3.14" evidence="3"/>
<dbReference type="PANTHER" id="PTHR42880:SF1">
    <property type="entry name" value="ISOPROPYLMALATE_HOMOCITRATE_CITRAMALATE SYNTHASE FAMILY PROTEIN"/>
    <property type="match status" value="1"/>
</dbReference>
<organism evidence="8 9">
    <name type="scientific">Mesorhizobium newzealandense</name>
    <dbReference type="NCBI Taxonomy" id="1300302"/>
    <lineage>
        <taxon>Bacteria</taxon>
        <taxon>Pseudomonadati</taxon>
        <taxon>Pseudomonadota</taxon>
        <taxon>Alphaproteobacteria</taxon>
        <taxon>Hyphomicrobiales</taxon>
        <taxon>Phyllobacteriaceae</taxon>
        <taxon>Mesorhizobium</taxon>
    </lineage>
</organism>
<proteinExistence type="inferred from homology"/>
<dbReference type="InterPro" id="IPR002034">
    <property type="entry name" value="AIPM/Hcit_synth_CS"/>
</dbReference>
<evidence type="ECO:0000256" key="5">
    <source>
        <dbReference type="ARBA" id="ARBA00022679"/>
    </source>
</evidence>
<evidence type="ECO:0000256" key="2">
    <source>
        <dbReference type="ARBA" id="ARBA00006154"/>
    </source>
</evidence>
<keyword evidence="5" id="KW-0808">Transferase</keyword>
<evidence type="ECO:0000256" key="3">
    <source>
        <dbReference type="ARBA" id="ARBA00012974"/>
    </source>
</evidence>
<dbReference type="Proteomes" id="UP001597405">
    <property type="component" value="Unassembled WGS sequence"/>
</dbReference>
<dbReference type="InterPro" id="IPR013785">
    <property type="entry name" value="Aldolase_TIM"/>
</dbReference>
<keyword evidence="9" id="KW-1185">Reference proteome</keyword>
<evidence type="ECO:0000313" key="9">
    <source>
        <dbReference type="Proteomes" id="UP001597405"/>
    </source>
</evidence>
<evidence type="ECO:0000256" key="6">
    <source>
        <dbReference type="ARBA" id="ARBA00048019"/>
    </source>
</evidence>
<comment type="catalytic activity">
    <reaction evidence="6">
        <text>acetyl-CoA + 2-oxoglutarate + H2O = (2R)-homocitrate + CoA + H(+)</text>
        <dbReference type="Rhea" id="RHEA:12929"/>
        <dbReference type="ChEBI" id="CHEBI:15377"/>
        <dbReference type="ChEBI" id="CHEBI:15378"/>
        <dbReference type="ChEBI" id="CHEBI:16810"/>
        <dbReference type="ChEBI" id="CHEBI:57287"/>
        <dbReference type="ChEBI" id="CHEBI:57288"/>
        <dbReference type="ChEBI" id="CHEBI:58884"/>
        <dbReference type="EC" id="2.3.3.14"/>
    </reaction>
</comment>
<evidence type="ECO:0000256" key="1">
    <source>
        <dbReference type="ARBA" id="ARBA00003050"/>
    </source>
</evidence>